<keyword evidence="2" id="KW-1185">Reference proteome</keyword>
<evidence type="ECO:0000313" key="1">
    <source>
        <dbReference type="EMBL" id="KAJ5603807.1"/>
    </source>
</evidence>
<evidence type="ECO:0000313" key="2">
    <source>
        <dbReference type="Proteomes" id="UP001213799"/>
    </source>
</evidence>
<comment type="caution">
    <text evidence="1">The sequence shown here is derived from an EMBL/GenBank/DDBJ whole genome shotgun (WGS) entry which is preliminary data.</text>
</comment>
<accession>A0AAD6H4G9</accession>
<reference evidence="1" key="2">
    <citation type="submission" date="2023-01" db="EMBL/GenBank/DDBJ databases">
        <authorList>
            <person name="Petersen C."/>
        </authorList>
    </citation>
    <scope>NUCLEOTIDE SEQUENCE</scope>
    <source>
        <strain evidence="1">IBT 12815</strain>
    </source>
</reference>
<name>A0AAD6H4G9_9EURO</name>
<reference evidence="1" key="1">
    <citation type="journal article" date="2023" name="IMA Fungus">
        <title>Comparative genomic study of the Penicillium genus elucidates a diverse pangenome and 15 lateral gene transfer events.</title>
        <authorList>
            <person name="Petersen C."/>
            <person name="Sorensen T."/>
            <person name="Nielsen M.R."/>
            <person name="Sondergaard T.E."/>
            <person name="Sorensen J.L."/>
            <person name="Fitzpatrick D.A."/>
            <person name="Frisvad J.C."/>
            <person name="Nielsen K.L."/>
        </authorList>
    </citation>
    <scope>NUCLEOTIDE SEQUENCE</scope>
    <source>
        <strain evidence="1">IBT 12815</strain>
    </source>
</reference>
<dbReference type="RefSeq" id="XP_056753605.1">
    <property type="nucleotide sequence ID" value="XM_056897820.1"/>
</dbReference>
<dbReference type="AlphaFoldDB" id="A0AAD6H4G9"/>
<protein>
    <submittedName>
        <fullName evidence="1">Uncharacterized protein</fullName>
    </submittedName>
</protein>
<sequence>MSAMHIYKTKRYKPEVFAETIASKYQYGMPKANVLTPAERFVFVGDRASIRDRVGLSVFTRVTRYAEEQQPTQRKQTHSNPNIN</sequence>
<dbReference type="EMBL" id="JAQJAE010000003">
    <property type="protein sequence ID" value="KAJ5603807.1"/>
    <property type="molecule type" value="Genomic_DNA"/>
</dbReference>
<proteinExistence type="predicted"/>
<dbReference type="Proteomes" id="UP001213799">
    <property type="component" value="Unassembled WGS sequence"/>
</dbReference>
<organism evidence="1 2">
    <name type="scientific">Penicillium hordei</name>
    <dbReference type="NCBI Taxonomy" id="40994"/>
    <lineage>
        <taxon>Eukaryota</taxon>
        <taxon>Fungi</taxon>
        <taxon>Dikarya</taxon>
        <taxon>Ascomycota</taxon>
        <taxon>Pezizomycotina</taxon>
        <taxon>Eurotiomycetes</taxon>
        <taxon>Eurotiomycetidae</taxon>
        <taxon>Eurotiales</taxon>
        <taxon>Aspergillaceae</taxon>
        <taxon>Penicillium</taxon>
    </lineage>
</organism>
<gene>
    <name evidence="1" type="ORF">N7537_006763</name>
</gene>
<dbReference type="GeneID" id="81588062"/>